<protein>
    <submittedName>
        <fullName evidence="2">AMDV4_8</fullName>
    </submittedName>
</protein>
<dbReference type="PANTHER" id="PTHR11472:SF34">
    <property type="entry name" value="REGULATOR OF TELOMERE ELONGATION HELICASE 1"/>
    <property type="match status" value="1"/>
</dbReference>
<dbReference type="GO" id="GO:0003678">
    <property type="term" value="F:DNA helicase activity"/>
    <property type="evidence" value="ECO:0007669"/>
    <property type="project" value="TreeGrafter"/>
</dbReference>
<organism evidence="2">
    <name type="scientific">uncultured virus</name>
    <dbReference type="NCBI Taxonomy" id="340016"/>
    <lineage>
        <taxon>Viruses</taxon>
        <taxon>environmental samples</taxon>
    </lineage>
</organism>
<dbReference type="GO" id="GO:0016818">
    <property type="term" value="F:hydrolase activity, acting on acid anhydrides, in phosphorus-containing anhydrides"/>
    <property type="evidence" value="ECO:0007669"/>
    <property type="project" value="InterPro"/>
</dbReference>
<dbReference type="InterPro" id="IPR006555">
    <property type="entry name" value="ATP-dep_Helicase_C"/>
</dbReference>
<dbReference type="Pfam" id="PF13307">
    <property type="entry name" value="Helicase_C_2"/>
    <property type="match status" value="1"/>
</dbReference>
<reference evidence="2" key="1">
    <citation type="submission" date="2008-04" db="EMBL/GenBank/DDBJ databases">
        <title>Virus population dynamics and acquired virus resistance in natural microbial communities.</title>
        <authorList>
            <person name="Andersson A.A."/>
            <person name="Banfield J.F."/>
        </authorList>
    </citation>
    <scope>NUCLEOTIDE SEQUENCE</scope>
</reference>
<feature type="domain" description="ATP-dependent helicase C-terminal" evidence="1">
    <location>
        <begin position="311"/>
        <end position="442"/>
    </location>
</feature>
<dbReference type="GO" id="GO:0005524">
    <property type="term" value="F:ATP binding"/>
    <property type="evidence" value="ECO:0007669"/>
    <property type="project" value="InterPro"/>
</dbReference>
<dbReference type="GO" id="GO:0006139">
    <property type="term" value="P:nucleobase-containing compound metabolic process"/>
    <property type="evidence" value="ECO:0007669"/>
    <property type="project" value="InterPro"/>
</dbReference>
<dbReference type="GO" id="GO:0003676">
    <property type="term" value="F:nucleic acid binding"/>
    <property type="evidence" value="ECO:0007669"/>
    <property type="project" value="InterPro"/>
</dbReference>
<dbReference type="SUPFAM" id="SSF52540">
    <property type="entry name" value="P-loop containing nucleoside triphosphate hydrolases"/>
    <property type="match status" value="1"/>
</dbReference>
<dbReference type="InterPro" id="IPR045028">
    <property type="entry name" value="DinG/Rad3-like"/>
</dbReference>
<evidence type="ECO:0000259" key="1">
    <source>
        <dbReference type="SMART" id="SM00491"/>
    </source>
</evidence>
<dbReference type="PANTHER" id="PTHR11472">
    <property type="entry name" value="DNA REPAIR DEAD HELICASE RAD3/XP-D SUBFAMILY MEMBER"/>
    <property type="match status" value="1"/>
</dbReference>
<dbReference type="SMART" id="SM00491">
    <property type="entry name" value="HELICc2"/>
    <property type="match status" value="1"/>
</dbReference>
<name>B3GAM9_9VIRU</name>
<sequence length="479" mass="56047">MVLHAQRIIRNTLVGEGKGTTGKKKQYVRECPFVLECPYILDRTRAMESPNAISTMDYFMHGIYRQLKEGIFRNWGKRNILVIDEAHFLSEKLVDFFSISISEKAFPGFNYKLLIENINNAKKTMQSTDKIASVVANEFRKLFDPYIEAQRQEMEYLETIFDEESLDILEVNYKGKDIQIEDAIQKQRKFLYKLQFVRQSVRDDVEFVFYSDNDGLYLKPYTAQAFVKDLWNMFDYILLSSATFFDVPSYLSDLGLSNEKWKLIDVPSPFNPENGPIIKASDLHLSKKNFDSTIDQVVQKIDEILDQHPHERGMIHCYSRAYKNAIWERTQRKNRMVTHESNNRSEVLKNFTTDVPEGDNSVLLSMNMGEGVSLDDDLARFQIIVKAPFLPLGDPWIALHKERSANWYRNQTIITLMQMAGRIVRSKDDFGFTYIIDANAWDLLEYNKTKLPSWFSEKMNAGKRLRKQRLQKEMDELLE</sequence>
<dbReference type="EMBL" id="EU662161">
    <property type="protein sequence ID" value="ACD75437.1"/>
    <property type="molecule type" value="Genomic_DNA"/>
</dbReference>
<accession>B3GAM9</accession>
<evidence type="ECO:0000313" key="2">
    <source>
        <dbReference type="EMBL" id="ACD75437.1"/>
    </source>
</evidence>
<dbReference type="InterPro" id="IPR027417">
    <property type="entry name" value="P-loop_NTPase"/>
</dbReference>
<proteinExistence type="predicted"/>
<dbReference type="Gene3D" id="3.40.50.300">
    <property type="entry name" value="P-loop containing nucleotide triphosphate hydrolases"/>
    <property type="match status" value="2"/>
</dbReference>